<dbReference type="EMBL" id="CAFBQZ010000007">
    <property type="protein sequence ID" value="CAB5070387.1"/>
    <property type="molecule type" value="Genomic_DNA"/>
</dbReference>
<sequence length="49" mass="5627">MFKIIRRVVTVVGLAILSFRAVASFLSWVEKQEDGPQNVWVDDDEFEDA</sequence>
<dbReference type="EMBL" id="CAEZXT010000015">
    <property type="protein sequence ID" value="CAB4693045.1"/>
    <property type="molecule type" value="Genomic_DNA"/>
</dbReference>
<evidence type="ECO:0000313" key="3">
    <source>
        <dbReference type="EMBL" id="CAB4693045.1"/>
    </source>
</evidence>
<dbReference type="EMBL" id="CAFBJH010000048">
    <property type="protein sequence ID" value="CAB4850580.1"/>
    <property type="molecule type" value="Genomic_DNA"/>
</dbReference>
<dbReference type="EMBL" id="CAEZWS010000012">
    <property type="protein sequence ID" value="CAB4659989.1"/>
    <property type="molecule type" value="Genomic_DNA"/>
</dbReference>
<evidence type="ECO:0000313" key="4">
    <source>
        <dbReference type="EMBL" id="CAB4774322.1"/>
    </source>
</evidence>
<evidence type="ECO:0000313" key="7">
    <source>
        <dbReference type="EMBL" id="CAB5070387.1"/>
    </source>
</evidence>
<evidence type="ECO:0000313" key="6">
    <source>
        <dbReference type="EMBL" id="CAB4894214.1"/>
    </source>
</evidence>
<dbReference type="EMBL" id="CAEZUA010000002">
    <property type="protein sequence ID" value="CAB4579882.1"/>
    <property type="molecule type" value="Genomic_DNA"/>
</dbReference>
<protein>
    <submittedName>
        <fullName evidence="7">Unannotated protein</fullName>
    </submittedName>
</protein>
<evidence type="ECO:0000313" key="2">
    <source>
        <dbReference type="EMBL" id="CAB4659989.1"/>
    </source>
</evidence>
<evidence type="ECO:0000313" key="5">
    <source>
        <dbReference type="EMBL" id="CAB4850580.1"/>
    </source>
</evidence>
<dbReference type="EMBL" id="CAFBMI010000014">
    <property type="protein sequence ID" value="CAB4894214.1"/>
    <property type="molecule type" value="Genomic_DNA"/>
</dbReference>
<accession>A0A6J7V2K2</accession>
<gene>
    <name evidence="1" type="ORF">UFOPK1773_00061</name>
    <name evidence="2" type="ORF">UFOPK2288_00378</name>
    <name evidence="3" type="ORF">UFOPK2589_00388</name>
    <name evidence="4" type="ORF">UFOPK2931_00330</name>
    <name evidence="5" type="ORF">UFOPK3287_00828</name>
    <name evidence="6" type="ORF">UFOPK3558_00311</name>
    <name evidence="7" type="ORF">UFOPK4372_00214</name>
</gene>
<dbReference type="EMBL" id="CAEZZZ010000009">
    <property type="protein sequence ID" value="CAB4774322.1"/>
    <property type="molecule type" value="Genomic_DNA"/>
</dbReference>
<organism evidence="7">
    <name type="scientific">freshwater metagenome</name>
    <dbReference type="NCBI Taxonomy" id="449393"/>
    <lineage>
        <taxon>unclassified sequences</taxon>
        <taxon>metagenomes</taxon>
        <taxon>ecological metagenomes</taxon>
    </lineage>
</organism>
<name>A0A6J7V2K2_9ZZZZ</name>
<dbReference type="AlphaFoldDB" id="A0A6J7V2K2"/>
<proteinExistence type="predicted"/>
<evidence type="ECO:0000313" key="1">
    <source>
        <dbReference type="EMBL" id="CAB4579882.1"/>
    </source>
</evidence>
<reference evidence="7" key="1">
    <citation type="submission" date="2020-05" db="EMBL/GenBank/DDBJ databases">
        <authorList>
            <person name="Chiriac C."/>
            <person name="Salcher M."/>
            <person name="Ghai R."/>
            <person name="Kavagutti S V."/>
        </authorList>
    </citation>
    <scope>NUCLEOTIDE SEQUENCE</scope>
</reference>